<feature type="repeat" description="ANK" evidence="3">
    <location>
        <begin position="306"/>
        <end position="338"/>
    </location>
</feature>
<dbReference type="SMART" id="SM00248">
    <property type="entry name" value="ANK"/>
    <property type="match status" value="6"/>
</dbReference>
<dbReference type="RefSeq" id="WP_317795334.1">
    <property type="nucleotide sequence ID" value="NZ_AP028461.1"/>
</dbReference>
<sequence length="414" mass="44145">MKDVDWFSGFVLREDCQGVEGARDHVTAEVLPDLMWLYDRLTTWLQRSLLVQLVQDRWEPDLFAPVMLDMLRAPSDWHDPGTADNIQLGQAIALGFLDERHDTFDHFLCDRDALRAAVTAMRREHGLTADEVADEPPPPVPYADDPATRLEQACARGDTGTVLATLDTGLPTDTPLSNGTPLLHALVEGHPDTALALLERGASVETRRKYTGATALTLAGDLGDIPLIDALLARGVPPDETDGNGLTALHNAAGCGHLDAVRRLLRAGADPRASARSPLGAAARCGHVEVAALLLAAGCELEAVTWGRTSLTDAAMLNQAPMLDFLIAAGANVNAADDNGLTPLMHAAHHGYPRIVERLLRAGADPQTVVATGAHAGKTARDLVRQRRRDTVLALLTGPPPPERGAPVGTPPPN</sequence>
<accession>A0ABW4AS96</accession>
<evidence type="ECO:0000313" key="6">
    <source>
        <dbReference type="Proteomes" id="UP001597183"/>
    </source>
</evidence>
<feature type="repeat" description="ANK" evidence="3">
    <location>
        <begin position="244"/>
        <end position="276"/>
    </location>
</feature>
<feature type="repeat" description="ANK" evidence="3">
    <location>
        <begin position="177"/>
        <end position="209"/>
    </location>
</feature>
<dbReference type="PANTHER" id="PTHR24173:SF74">
    <property type="entry name" value="ANKYRIN REPEAT DOMAIN-CONTAINING PROTEIN 16"/>
    <property type="match status" value="1"/>
</dbReference>
<dbReference type="PANTHER" id="PTHR24173">
    <property type="entry name" value="ANKYRIN REPEAT CONTAINING"/>
    <property type="match status" value="1"/>
</dbReference>
<feature type="compositionally biased region" description="Pro residues" evidence="4">
    <location>
        <begin position="398"/>
        <end position="414"/>
    </location>
</feature>
<dbReference type="Pfam" id="PF12796">
    <property type="entry name" value="Ank_2"/>
    <property type="match status" value="2"/>
</dbReference>
<keyword evidence="1" id="KW-0677">Repeat</keyword>
<feature type="region of interest" description="Disordered" evidence="4">
    <location>
        <begin position="394"/>
        <end position="414"/>
    </location>
</feature>
<dbReference type="PRINTS" id="PR01415">
    <property type="entry name" value="ANKYRIN"/>
</dbReference>
<protein>
    <submittedName>
        <fullName evidence="5">Ankyrin repeat domain-containing protein</fullName>
    </submittedName>
</protein>
<dbReference type="SUPFAM" id="SSF48403">
    <property type="entry name" value="Ankyrin repeat"/>
    <property type="match status" value="1"/>
</dbReference>
<dbReference type="PROSITE" id="PS50088">
    <property type="entry name" value="ANK_REPEAT"/>
    <property type="match status" value="6"/>
</dbReference>
<keyword evidence="2 3" id="KW-0040">ANK repeat</keyword>
<name>A0ABW4AS96_9ACTN</name>
<organism evidence="5 6">
    <name type="scientific">Actinoplanes sichuanensis</name>
    <dbReference type="NCBI Taxonomy" id="512349"/>
    <lineage>
        <taxon>Bacteria</taxon>
        <taxon>Bacillati</taxon>
        <taxon>Actinomycetota</taxon>
        <taxon>Actinomycetes</taxon>
        <taxon>Micromonosporales</taxon>
        <taxon>Micromonosporaceae</taxon>
        <taxon>Actinoplanes</taxon>
    </lineage>
</organism>
<evidence type="ECO:0000256" key="3">
    <source>
        <dbReference type="PROSITE-ProRule" id="PRU00023"/>
    </source>
</evidence>
<gene>
    <name evidence="5" type="ORF">ACFQ5G_49690</name>
</gene>
<evidence type="ECO:0000256" key="2">
    <source>
        <dbReference type="ARBA" id="ARBA00023043"/>
    </source>
</evidence>
<feature type="repeat" description="ANK" evidence="3">
    <location>
        <begin position="211"/>
        <end position="243"/>
    </location>
</feature>
<proteinExistence type="predicted"/>
<feature type="repeat" description="ANK" evidence="3">
    <location>
        <begin position="274"/>
        <end position="306"/>
    </location>
</feature>
<evidence type="ECO:0000256" key="1">
    <source>
        <dbReference type="ARBA" id="ARBA00022737"/>
    </source>
</evidence>
<dbReference type="Gene3D" id="1.25.40.20">
    <property type="entry name" value="Ankyrin repeat-containing domain"/>
    <property type="match status" value="1"/>
</dbReference>
<dbReference type="EMBL" id="JBHTMK010000068">
    <property type="protein sequence ID" value="MFD1373454.1"/>
    <property type="molecule type" value="Genomic_DNA"/>
</dbReference>
<evidence type="ECO:0000313" key="5">
    <source>
        <dbReference type="EMBL" id="MFD1373454.1"/>
    </source>
</evidence>
<feature type="repeat" description="ANK" evidence="3">
    <location>
        <begin position="339"/>
        <end position="371"/>
    </location>
</feature>
<dbReference type="Proteomes" id="UP001597183">
    <property type="component" value="Unassembled WGS sequence"/>
</dbReference>
<comment type="caution">
    <text evidence="5">The sequence shown here is derived from an EMBL/GenBank/DDBJ whole genome shotgun (WGS) entry which is preliminary data.</text>
</comment>
<dbReference type="PROSITE" id="PS50297">
    <property type="entry name" value="ANK_REP_REGION"/>
    <property type="match status" value="3"/>
</dbReference>
<keyword evidence="6" id="KW-1185">Reference proteome</keyword>
<dbReference type="InterPro" id="IPR036770">
    <property type="entry name" value="Ankyrin_rpt-contain_sf"/>
</dbReference>
<dbReference type="InterPro" id="IPR002110">
    <property type="entry name" value="Ankyrin_rpt"/>
</dbReference>
<evidence type="ECO:0000256" key="4">
    <source>
        <dbReference type="SAM" id="MobiDB-lite"/>
    </source>
</evidence>
<reference evidence="6" key="1">
    <citation type="journal article" date="2019" name="Int. J. Syst. Evol. Microbiol.">
        <title>The Global Catalogue of Microorganisms (GCM) 10K type strain sequencing project: providing services to taxonomists for standard genome sequencing and annotation.</title>
        <authorList>
            <consortium name="The Broad Institute Genomics Platform"/>
            <consortium name="The Broad Institute Genome Sequencing Center for Infectious Disease"/>
            <person name="Wu L."/>
            <person name="Ma J."/>
        </authorList>
    </citation>
    <scope>NUCLEOTIDE SEQUENCE [LARGE SCALE GENOMIC DNA]</scope>
    <source>
        <strain evidence="6">CCM 7526</strain>
    </source>
</reference>